<feature type="transmembrane region" description="Helical" evidence="1">
    <location>
        <begin position="85"/>
        <end position="104"/>
    </location>
</feature>
<dbReference type="RefSeq" id="WP_258421509.1">
    <property type="nucleotide sequence ID" value="NZ_JANSUY010000001.1"/>
</dbReference>
<feature type="transmembrane region" description="Helical" evidence="1">
    <location>
        <begin position="155"/>
        <end position="175"/>
    </location>
</feature>
<organism evidence="2 3">
    <name type="scientific">Aquiflexum gelatinilyticum</name>
    <dbReference type="NCBI Taxonomy" id="2961943"/>
    <lineage>
        <taxon>Bacteria</taxon>
        <taxon>Pseudomonadati</taxon>
        <taxon>Bacteroidota</taxon>
        <taxon>Cytophagia</taxon>
        <taxon>Cytophagales</taxon>
        <taxon>Cyclobacteriaceae</taxon>
        <taxon>Aquiflexum</taxon>
    </lineage>
</organism>
<name>A0A9X2SXH2_9BACT</name>
<keyword evidence="1" id="KW-1133">Transmembrane helix</keyword>
<reference evidence="2" key="1">
    <citation type="submission" date="2022-08" db="EMBL/GenBank/DDBJ databases">
        <authorList>
            <person name="Zhang D."/>
        </authorList>
    </citation>
    <scope>NUCLEOTIDE SEQUENCE</scope>
    <source>
        <strain evidence="2">XJ19-11</strain>
    </source>
</reference>
<keyword evidence="1" id="KW-0812">Transmembrane</keyword>
<proteinExistence type="predicted"/>
<evidence type="ECO:0000256" key="1">
    <source>
        <dbReference type="SAM" id="Phobius"/>
    </source>
</evidence>
<protein>
    <submittedName>
        <fullName evidence="2">Uncharacterized protein</fullName>
    </submittedName>
</protein>
<dbReference type="AlphaFoldDB" id="A0A9X2SXH2"/>
<keyword evidence="3" id="KW-1185">Reference proteome</keyword>
<dbReference type="EMBL" id="JANSUY010000001">
    <property type="protein sequence ID" value="MCR9013609.1"/>
    <property type="molecule type" value="Genomic_DNA"/>
</dbReference>
<feature type="transmembrane region" description="Helical" evidence="1">
    <location>
        <begin position="7"/>
        <end position="26"/>
    </location>
</feature>
<evidence type="ECO:0000313" key="2">
    <source>
        <dbReference type="EMBL" id="MCR9013609.1"/>
    </source>
</evidence>
<accession>A0A9X2SXH2</accession>
<keyword evidence="1" id="KW-0472">Membrane</keyword>
<sequence length="185" mass="20603">MFLKKRLYLTTIITFAIWSLLLWNHFHGGVPSHHILAREDLPEISNWWGGILLPLLTLFLSYRVEKRLEKSLGVSAVKTKIPESVIIGFVAALLYGITLATFFSFGNEEVPGYLLIGIFGISLFYPTYRAECLLGFVIGMTYTFGAILPTGIGTILALIGAVIYLGIRPAILFFVHKVRKLAIGK</sequence>
<gene>
    <name evidence="2" type="ORF">NU887_01115</name>
</gene>
<feature type="transmembrane region" description="Helical" evidence="1">
    <location>
        <begin position="46"/>
        <end position="64"/>
    </location>
</feature>
<comment type="caution">
    <text evidence="2">The sequence shown here is derived from an EMBL/GenBank/DDBJ whole genome shotgun (WGS) entry which is preliminary data.</text>
</comment>
<evidence type="ECO:0000313" key="3">
    <source>
        <dbReference type="Proteomes" id="UP001142175"/>
    </source>
</evidence>
<dbReference type="Proteomes" id="UP001142175">
    <property type="component" value="Unassembled WGS sequence"/>
</dbReference>